<dbReference type="RefSeq" id="WP_005821388.1">
    <property type="nucleotide sequence ID" value="NZ_JAGJHH010000011.1"/>
</dbReference>
<protein>
    <recommendedName>
        <fullName evidence="3">Nucleotidyltransferase family protein</fullName>
    </recommendedName>
</protein>
<comment type="caution">
    <text evidence="1">The sequence shown here is derived from an EMBL/GenBank/DDBJ whole genome shotgun (WGS) entry which is preliminary data.</text>
</comment>
<dbReference type="Proteomes" id="UP000284614">
    <property type="component" value="Unassembled WGS sequence"/>
</dbReference>
<name>A0A413K249_BACFG</name>
<evidence type="ECO:0000313" key="1">
    <source>
        <dbReference type="EMBL" id="RGY70101.1"/>
    </source>
</evidence>
<accession>A0A413K249</accession>
<dbReference type="Pfam" id="PF14907">
    <property type="entry name" value="NTP_transf_5"/>
    <property type="match status" value="1"/>
</dbReference>
<sequence length="360" mass="41810">MEYTRRRSIVFRSDRLGNYFYTCCPANCIGACSYRNRDAALLLLPPVSVAKRLRDVTTVTIRSHALLNRTLAVAVKLLRQNGIHPVLLKGQGVATNYIAPYLRMCGDIDLYIGQRDYDKACEVVRQWTGTKEGIESEKHYHFKHGDVTVELHRIAERLVLPCQNTRFQRWTHKHLHNDHLRSVEIEGTAISLPPVNFDALYIFNHAWHHFSQGEGIGLRQLCDWVRYLHIFRSEINRIEMERDLKSFGLWYPWQIFGPIAVDMLGLPREEYPFYTDRYARQAARVISMIEVDGNFGFFAPSRMKRPEGYIAGKVHSFRRMSNRFGKLFLISPKEAVSAWSNYVYIGIKQVITDTLNPLKT</sequence>
<dbReference type="AlphaFoldDB" id="A0A413K249"/>
<gene>
    <name evidence="1" type="ORF">DXA27_05325</name>
</gene>
<dbReference type="EMBL" id="QSDG01000004">
    <property type="protein sequence ID" value="RGY70101.1"/>
    <property type="molecule type" value="Genomic_DNA"/>
</dbReference>
<proteinExistence type="predicted"/>
<evidence type="ECO:0000313" key="2">
    <source>
        <dbReference type="Proteomes" id="UP000284614"/>
    </source>
</evidence>
<organism evidence="1 2">
    <name type="scientific">Bacteroides fragilis</name>
    <dbReference type="NCBI Taxonomy" id="817"/>
    <lineage>
        <taxon>Bacteria</taxon>
        <taxon>Pseudomonadati</taxon>
        <taxon>Bacteroidota</taxon>
        <taxon>Bacteroidia</taxon>
        <taxon>Bacteroidales</taxon>
        <taxon>Bacteroidaceae</taxon>
        <taxon>Bacteroides</taxon>
    </lineage>
</organism>
<reference evidence="1 2" key="1">
    <citation type="submission" date="2018-08" db="EMBL/GenBank/DDBJ databases">
        <title>A genome reference for cultivated species of the human gut microbiota.</title>
        <authorList>
            <person name="Zou Y."/>
            <person name="Xue W."/>
            <person name="Luo G."/>
        </authorList>
    </citation>
    <scope>NUCLEOTIDE SEQUENCE [LARGE SCALE GENOMIC DNA]</scope>
    <source>
        <strain evidence="1 2">OF01-1</strain>
    </source>
</reference>
<dbReference type="InterPro" id="IPR039498">
    <property type="entry name" value="NTP_transf_5"/>
</dbReference>
<evidence type="ECO:0008006" key="3">
    <source>
        <dbReference type="Google" id="ProtNLM"/>
    </source>
</evidence>